<reference evidence="3 4" key="1">
    <citation type="journal article" date="2019" name="Nat. Ecol. Evol.">
        <title>Megaphylogeny resolves global patterns of mushroom evolution.</title>
        <authorList>
            <person name="Varga T."/>
            <person name="Krizsan K."/>
            <person name="Foldi C."/>
            <person name="Dima B."/>
            <person name="Sanchez-Garcia M."/>
            <person name="Sanchez-Ramirez S."/>
            <person name="Szollosi G.J."/>
            <person name="Szarkandi J.G."/>
            <person name="Papp V."/>
            <person name="Albert L."/>
            <person name="Andreopoulos W."/>
            <person name="Angelini C."/>
            <person name="Antonin V."/>
            <person name="Barry K.W."/>
            <person name="Bougher N.L."/>
            <person name="Buchanan P."/>
            <person name="Buyck B."/>
            <person name="Bense V."/>
            <person name="Catcheside P."/>
            <person name="Chovatia M."/>
            <person name="Cooper J."/>
            <person name="Damon W."/>
            <person name="Desjardin D."/>
            <person name="Finy P."/>
            <person name="Geml J."/>
            <person name="Haridas S."/>
            <person name="Hughes K."/>
            <person name="Justo A."/>
            <person name="Karasinski D."/>
            <person name="Kautmanova I."/>
            <person name="Kiss B."/>
            <person name="Kocsube S."/>
            <person name="Kotiranta H."/>
            <person name="LaButti K.M."/>
            <person name="Lechner B.E."/>
            <person name="Liimatainen K."/>
            <person name="Lipzen A."/>
            <person name="Lukacs Z."/>
            <person name="Mihaltcheva S."/>
            <person name="Morgado L.N."/>
            <person name="Niskanen T."/>
            <person name="Noordeloos M.E."/>
            <person name="Ohm R.A."/>
            <person name="Ortiz-Santana B."/>
            <person name="Ovrebo C."/>
            <person name="Racz N."/>
            <person name="Riley R."/>
            <person name="Savchenko A."/>
            <person name="Shiryaev A."/>
            <person name="Soop K."/>
            <person name="Spirin V."/>
            <person name="Szebenyi C."/>
            <person name="Tomsovsky M."/>
            <person name="Tulloss R.E."/>
            <person name="Uehling J."/>
            <person name="Grigoriev I.V."/>
            <person name="Vagvolgyi C."/>
            <person name="Papp T."/>
            <person name="Martin F.M."/>
            <person name="Miettinen O."/>
            <person name="Hibbett D.S."/>
            <person name="Nagy L.G."/>
        </authorList>
    </citation>
    <scope>NUCLEOTIDE SEQUENCE [LARGE SCALE GENOMIC DNA]</scope>
    <source>
        <strain evidence="3 4">CBS 166.37</strain>
    </source>
</reference>
<evidence type="ECO:0000313" key="3">
    <source>
        <dbReference type="EMBL" id="TFK41815.1"/>
    </source>
</evidence>
<dbReference type="GO" id="GO:0005085">
    <property type="term" value="F:guanyl-nucleotide exchange factor activity"/>
    <property type="evidence" value="ECO:0007669"/>
    <property type="project" value="InterPro"/>
</dbReference>
<feature type="region of interest" description="Disordered" evidence="1">
    <location>
        <begin position="34"/>
        <end position="98"/>
    </location>
</feature>
<name>A0A5C3MB17_9AGAR</name>
<protein>
    <recommendedName>
        <fullName evidence="2">DH domain-containing protein</fullName>
    </recommendedName>
</protein>
<dbReference type="InterPro" id="IPR000219">
    <property type="entry name" value="DH_dom"/>
</dbReference>
<feature type="compositionally biased region" description="Polar residues" evidence="1">
    <location>
        <begin position="390"/>
        <end position="403"/>
    </location>
</feature>
<feature type="compositionally biased region" description="Polar residues" evidence="1">
    <location>
        <begin position="742"/>
        <end position="754"/>
    </location>
</feature>
<organism evidence="3 4">
    <name type="scientific">Crucibulum laeve</name>
    <dbReference type="NCBI Taxonomy" id="68775"/>
    <lineage>
        <taxon>Eukaryota</taxon>
        <taxon>Fungi</taxon>
        <taxon>Dikarya</taxon>
        <taxon>Basidiomycota</taxon>
        <taxon>Agaricomycotina</taxon>
        <taxon>Agaricomycetes</taxon>
        <taxon>Agaricomycetidae</taxon>
        <taxon>Agaricales</taxon>
        <taxon>Agaricineae</taxon>
        <taxon>Nidulariaceae</taxon>
        <taxon>Crucibulum</taxon>
    </lineage>
</organism>
<sequence>MATVAPVTKLSWQHFSQPPTVFLPHNQPLHSPNGYLVTSPVFPHPDHPSHHPSGHLPLPTPPDDISTSDHDIPPPVSSSDTPTPTRLSYAPQPPHKAAIAAPPVSTTLSMSAATSSSFSFTSSLRRPNKLRKPPRVNTSPPRLQPLSFITEPNRDLGLGIYPNSSETSSIHSTDSDQFTSPEHTYIPPQNVARRSSSQTISSGRTISTSSHVPFLSRDRGRESSSKGASTTRKLTKRRPALATIPQSEPIPPSSSSAAAYAATAAVDAESSVESAMPDSPAYTQSEIGHGSSLIPKRHSLIRHFSLRSNRKQRTELSDEARSSWGEVASRAKSSRWRSTASESGHREPAEPFIPPVRALSPFSVVMPNDPNTSWGDAAQRLSLPHLSSDPGPSSAQQIHTESGQDLPRTRPKPKFTLSNESDADLSAPGISTASTSQVSISRLPQRPRLVRRDANVGNAAYGTQRRRWTLAMAMTDEGITDEVLVEELEKVVWRMRRDWTGSVDDMGSLWDADVGWEIWESHLEKDGQEERQRSWVEGSDAGHSDSGPSAWSGGRAVIHESPTVEKEDSGLPVGAKIPYTPSLPSFPLQHRLSTPAPSSMASWQTARRALLTCRELVRTERHYLNSLQSLLQCETATPPPALMLRYVGELVQVSEGLLGRMEENPSAWGVAAAFLGKEEGVENAFVSWCGVVGGWFVNEAEETNGKDRGRVTGSGSRSRRSSPTRARGEDEASPPISPLKRTVSTWRKSMTSIADINASIPPMPSTSSRGSFLGKKKERQGSETGQNQPPVPGMKRKPAVRDLAIQPTQRVMRYVLLYRDLLAHTPSTSPSRALVERAVEAACRVAQKCDRAQGNAAFFSDTKDGGSTNGPATAPSTVSRRKVAISMGTTPAPRPRADQGKMREL</sequence>
<dbReference type="PANTHER" id="PTHR12673">
    <property type="entry name" value="FACIOGENITAL DYSPLASIA PROTEIN"/>
    <property type="match status" value="1"/>
</dbReference>
<dbReference type="PROSITE" id="PS50010">
    <property type="entry name" value="DH_2"/>
    <property type="match status" value="1"/>
</dbReference>
<feature type="region of interest" description="Disordered" evidence="1">
    <location>
        <begin position="309"/>
        <end position="354"/>
    </location>
</feature>
<dbReference type="Proteomes" id="UP000308652">
    <property type="component" value="Unassembled WGS sequence"/>
</dbReference>
<dbReference type="Gene3D" id="1.20.900.10">
    <property type="entry name" value="Dbl homology (DH) domain"/>
    <property type="match status" value="1"/>
</dbReference>
<dbReference type="GO" id="GO:0005737">
    <property type="term" value="C:cytoplasm"/>
    <property type="evidence" value="ECO:0007669"/>
    <property type="project" value="TreeGrafter"/>
</dbReference>
<feature type="compositionally biased region" description="Basic and acidic residues" evidence="1">
    <location>
        <begin position="895"/>
        <end position="905"/>
    </location>
</feature>
<feature type="domain" description="DH" evidence="2">
    <location>
        <begin position="608"/>
        <end position="852"/>
    </location>
</feature>
<feature type="region of interest" description="Disordered" evidence="1">
    <location>
        <begin position="860"/>
        <end position="905"/>
    </location>
</feature>
<gene>
    <name evidence="3" type="ORF">BDQ12DRAFT_624508</name>
</gene>
<feature type="compositionally biased region" description="Polar residues" evidence="1">
    <location>
        <begin position="429"/>
        <end position="442"/>
    </location>
</feature>
<feature type="region of interest" description="Disordered" evidence="1">
    <location>
        <begin position="382"/>
        <end position="451"/>
    </location>
</feature>
<dbReference type="SUPFAM" id="SSF48065">
    <property type="entry name" value="DBL homology domain (DH-domain)"/>
    <property type="match status" value="1"/>
</dbReference>
<dbReference type="PANTHER" id="PTHR12673:SF159">
    <property type="entry name" value="LD03170P"/>
    <property type="match status" value="1"/>
</dbReference>
<feature type="compositionally biased region" description="Basic and acidic residues" evidence="1">
    <location>
        <begin position="525"/>
        <end position="534"/>
    </location>
</feature>
<keyword evidence="4" id="KW-1185">Reference proteome</keyword>
<dbReference type="STRING" id="68775.A0A5C3MB17"/>
<dbReference type="AlphaFoldDB" id="A0A5C3MB17"/>
<feature type="compositionally biased region" description="Basic and acidic residues" evidence="1">
    <location>
        <begin position="312"/>
        <end position="321"/>
    </location>
</feature>
<feature type="region of interest" description="Disordered" evidence="1">
    <location>
        <begin position="117"/>
        <end position="256"/>
    </location>
</feature>
<accession>A0A5C3MB17</accession>
<feature type="region of interest" description="Disordered" evidence="1">
    <location>
        <begin position="705"/>
        <end position="797"/>
    </location>
</feature>
<dbReference type="Pfam" id="PF00621">
    <property type="entry name" value="RhoGEF"/>
    <property type="match status" value="1"/>
</dbReference>
<dbReference type="InterPro" id="IPR051092">
    <property type="entry name" value="FYVE_RhoGEF_PH"/>
</dbReference>
<feature type="compositionally biased region" description="Low complexity" evidence="1">
    <location>
        <begin position="164"/>
        <end position="176"/>
    </location>
</feature>
<feature type="region of interest" description="Disordered" evidence="1">
    <location>
        <begin position="271"/>
        <end position="294"/>
    </location>
</feature>
<feature type="compositionally biased region" description="Polar residues" evidence="1">
    <location>
        <begin position="865"/>
        <end position="878"/>
    </location>
</feature>
<evidence type="ECO:0000313" key="4">
    <source>
        <dbReference type="Proteomes" id="UP000308652"/>
    </source>
</evidence>
<proteinExistence type="predicted"/>
<evidence type="ECO:0000259" key="2">
    <source>
        <dbReference type="PROSITE" id="PS50010"/>
    </source>
</evidence>
<feature type="compositionally biased region" description="Low complexity" evidence="1">
    <location>
        <begin position="193"/>
        <end position="210"/>
    </location>
</feature>
<feature type="region of interest" description="Disordered" evidence="1">
    <location>
        <begin position="525"/>
        <end position="555"/>
    </location>
</feature>
<evidence type="ECO:0000256" key="1">
    <source>
        <dbReference type="SAM" id="MobiDB-lite"/>
    </source>
</evidence>
<dbReference type="OrthoDB" id="660555at2759"/>
<dbReference type="InterPro" id="IPR035899">
    <property type="entry name" value="DBL_dom_sf"/>
</dbReference>
<dbReference type="EMBL" id="ML213593">
    <property type="protein sequence ID" value="TFK41815.1"/>
    <property type="molecule type" value="Genomic_DNA"/>
</dbReference>